<dbReference type="Gene3D" id="3.10.180.10">
    <property type="entry name" value="2,3-Dihydroxybiphenyl 1,2-Dioxygenase, domain 1"/>
    <property type="match status" value="1"/>
</dbReference>
<accession>A0ABU9YLX4</accession>
<evidence type="ECO:0000313" key="2">
    <source>
        <dbReference type="EMBL" id="MEN2989812.1"/>
    </source>
</evidence>
<dbReference type="EMBL" id="JBBKTW010000005">
    <property type="protein sequence ID" value="MEN2989812.1"/>
    <property type="molecule type" value="Genomic_DNA"/>
</dbReference>
<gene>
    <name evidence="2" type="ORF">WG926_15955</name>
</gene>
<keyword evidence="3" id="KW-1185">Reference proteome</keyword>
<dbReference type="InterPro" id="IPR025870">
    <property type="entry name" value="Glyoxalase-like_dom"/>
</dbReference>
<evidence type="ECO:0000259" key="1">
    <source>
        <dbReference type="Pfam" id="PF13468"/>
    </source>
</evidence>
<dbReference type="InterPro" id="IPR029068">
    <property type="entry name" value="Glyas_Bleomycin-R_OHBP_Dase"/>
</dbReference>
<organism evidence="2 3">
    <name type="scientific">Tistrella arctica</name>
    <dbReference type="NCBI Taxonomy" id="3133430"/>
    <lineage>
        <taxon>Bacteria</taxon>
        <taxon>Pseudomonadati</taxon>
        <taxon>Pseudomonadota</taxon>
        <taxon>Alphaproteobacteria</taxon>
        <taxon>Geminicoccales</taxon>
        <taxon>Geminicoccaceae</taxon>
        <taxon>Tistrella</taxon>
    </lineage>
</organism>
<comment type="caution">
    <text evidence="2">The sequence shown here is derived from an EMBL/GenBank/DDBJ whole genome shotgun (WGS) entry which is preliminary data.</text>
</comment>
<dbReference type="Pfam" id="PF13468">
    <property type="entry name" value="Glyoxalase_3"/>
    <property type="match status" value="1"/>
</dbReference>
<feature type="domain" description="Glyoxalase-like" evidence="1">
    <location>
        <begin position="40"/>
        <end position="180"/>
    </location>
</feature>
<name>A0ABU9YLX4_9PROT</name>
<dbReference type="RefSeq" id="WP_345937761.1">
    <property type="nucleotide sequence ID" value="NZ_JBBKTW010000005.1"/>
</dbReference>
<sequence>MFHRLRQLCLVARELDPVVADLIAVFDIEVCHHDPDVGMFGLHNALLPIGTSFIEVVAPTQPGTAAERYLDRRQGDGGYMVITDTDDLGRWRTHIDAVGVRVAAPLAIGSYQGLQLHPRDTGGALLEINWTEGNGAIDGPYHPAGPDWRGHVRTGLVTAVTGAELQAADPERLARRWAEILRREVRAVGAGEGEGFAFDLDNASLRFVADSDGRGEGLGGIDLAVTDAAAIRRRATARGLGVADDHVVVGGVRFYLRPAA</sequence>
<evidence type="ECO:0000313" key="3">
    <source>
        <dbReference type="Proteomes" id="UP001413721"/>
    </source>
</evidence>
<proteinExistence type="predicted"/>
<dbReference type="SUPFAM" id="SSF54593">
    <property type="entry name" value="Glyoxalase/Bleomycin resistance protein/Dihydroxybiphenyl dioxygenase"/>
    <property type="match status" value="2"/>
</dbReference>
<protein>
    <submittedName>
        <fullName evidence="2">VOC family protein</fullName>
    </submittedName>
</protein>
<reference evidence="2 3" key="1">
    <citation type="submission" date="2024-03" db="EMBL/GenBank/DDBJ databases">
        <title>High-quality draft genome sequencing of Tistrella sp. BH-R2-4.</title>
        <authorList>
            <person name="Dong C."/>
        </authorList>
    </citation>
    <scope>NUCLEOTIDE SEQUENCE [LARGE SCALE GENOMIC DNA]</scope>
    <source>
        <strain evidence="2 3">BH-R2-4</strain>
    </source>
</reference>
<dbReference type="Proteomes" id="UP001413721">
    <property type="component" value="Unassembled WGS sequence"/>
</dbReference>